<feature type="region of interest" description="Disordered" evidence="1">
    <location>
        <begin position="1"/>
        <end position="22"/>
    </location>
</feature>
<evidence type="ECO:0000313" key="4">
    <source>
        <dbReference type="Proteomes" id="UP000198397"/>
    </source>
</evidence>
<proteinExistence type="predicted"/>
<feature type="transmembrane region" description="Helical" evidence="2">
    <location>
        <begin position="31"/>
        <end position="54"/>
    </location>
</feature>
<organism evidence="3 4">
    <name type="scientific">Halorubrum vacuolatum</name>
    <name type="common">Natronobacterium vacuolatum</name>
    <dbReference type="NCBI Taxonomy" id="63740"/>
    <lineage>
        <taxon>Archaea</taxon>
        <taxon>Methanobacteriati</taxon>
        <taxon>Methanobacteriota</taxon>
        <taxon>Stenosarchaea group</taxon>
        <taxon>Halobacteria</taxon>
        <taxon>Halobacteriales</taxon>
        <taxon>Haloferacaceae</taxon>
        <taxon>Halorubrum</taxon>
    </lineage>
</organism>
<gene>
    <name evidence="3" type="ORF">SAMN06264855_10762</name>
</gene>
<evidence type="ECO:0000256" key="2">
    <source>
        <dbReference type="SAM" id="Phobius"/>
    </source>
</evidence>
<keyword evidence="4" id="KW-1185">Reference proteome</keyword>
<name>A0A238WEF8_HALVU</name>
<dbReference type="EMBL" id="FZNQ01000007">
    <property type="protein sequence ID" value="SNR44741.1"/>
    <property type="molecule type" value="Genomic_DNA"/>
</dbReference>
<feature type="region of interest" description="Disordered" evidence="1">
    <location>
        <begin position="759"/>
        <end position="830"/>
    </location>
</feature>
<feature type="region of interest" description="Disordered" evidence="1">
    <location>
        <begin position="605"/>
        <end position="624"/>
    </location>
</feature>
<reference evidence="3 4" key="1">
    <citation type="submission" date="2017-06" db="EMBL/GenBank/DDBJ databases">
        <authorList>
            <person name="Kim H.J."/>
            <person name="Triplett B.A."/>
        </authorList>
    </citation>
    <scope>NUCLEOTIDE SEQUENCE [LARGE SCALE GENOMIC DNA]</scope>
    <source>
        <strain evidence="3 4">DSM 8800</strain>
    </source>
</reference>
<keyword evidence="2" id="KW-1133">Transmembrane helix</keyword>
<feature type="region of interest" description="Disordered" evidence="1">
    <location>
        <begin position="686"/>
        <end position="707"/>
    </location>
</feature>
<feature type="compositionally biased region" description="Low complexity" evidence="1">
    <location>
        <begin position="759"/>
        <end position="776"/>
    </location>
</feature>
<dbReference type="AlphaFoldDB" id="A0A238WEF8"/>
<keyword evidence="2" id="KW-0812">Transmembrane</keyword>
<sequence length="830" mass="86747">MAGTHHSDDTRRRGPRGPAFPSTAGRRLRRFLTVTVVIGFAILLAAATLAPVVAAENVSVTLDDGDDVAGAGTTETHNFTVDAAELNGSTTVTLDFGEAFDGDGSGSIDDVEAVSATGDEHNASTLASSDGNVTVEVDPATGDGNVSLTIPVEVTHPSAGDEHAIDVTVEDGDGTRTAETTLITHELSVTVGDDEVAADGDDANTTLTIESVGSDVDSTPAIVSTRNDALSERALFRVLTGGADPAEMEDVNKSELQDKPSAGSVDDLNWTFGPDDELGVMGYADESDSVVVFSNESTAGGTITFDVSAVDPPNAYDFDVETVETEATATETVTVAEVDRSGSFSADRYEAPAGELVEFSVSLDGADEGYVVLGGDRLSDPDVPTGYLDVLHVEDGATIEANTRLIGTDASSEDVYGDDGVVSYAQEYGPDVDADDTDTFDGLRFEDADGDSVGRSLTDFRGAAASGGIVGPLTPQRYRLTLGTGDAITVRSDDIVAPEHSLDRSHLVLTEPEFGETVSIATAPGGPAGADAAEDDPLSDAINRSQITEGDRLVIEFEATGFGGALTQLAEEHPDHEDGREAVHEDGELRADVFNDLLEAEEGLSLSVTQTNPGRNEPRSRLDLSSVSSGDAFLFVEEPDGGASGDASAIGTYTLVIDTRGNAFDRTPSAGEEFEVELAVEGDSDERYKFDSSDGSPPGPFAAQSATDDDVDQQFPYFGPKDAGSTATATMPADSMAVMTSSVAAGRAVPAAPEAVSTTSTAWTSGTTASRTTRVAPTPTSWRNVSTTSKRRSPRFPRRFRPFAPKTRRSPGRSRTSRRTSETSSTSTRW</sequence>
<feature type="compositionally biased region" description="Basic residues" evidence="1">
    <location>
        <begin position="789"/>
        <end position="818"/>
    </location>
</feature>
<evidence type="ECO:0000313" key="3">
    <source>
        <dbReference type="EMBL" id="SNR44741.1"/>
    </source>
</evidence>
<dbReference type="Proteomes" id="UP000198397">
    <property type="component" value="Unassembled WGS sequence"/>
</dbReference>
<keyword evidence="2" id="KW-0472">Membrane</keyword>
<feature type="compositionally biased region" description="Basic and acidic residues" evidence="1">
    <location>
        <begin position="1"/>
        <end position="12"/>
    </location>
</feature>
<protein>
    <submittedName>
        <fullName evidence="3">Uncharacterized protein</fullName>
    </submittedName>
</protein>
<accession>A0A238WEF8</accession>
<evidence type="ECO:0000256" key="1">
    <source>
        <dbReference type="SAM" id="MobiDB-lite"/>
    </source>
</evidence>